<evidence type="ECO:0000256" key="1">
    <source>
        <dbReference type="ARBA" id="ARBA00022553"/>
    </source>
</evidence>
<dbReference type="SMART" id="SM00448">
    <property type="entry name" value="REC"/>
    <property type="match status" value="1"/>
</dbReference>
<dbReference type="GO" id="GO:0000160">
    <property type="term" value="P:phosphorelay signal transduction system"/>
    <property type="evidence" value="ECO:0007669"/>
    <property type="project" value="InterPro"/>
</dbReference>
<dbReference type="AlphaFoldDB" id="A0A7C0XE66"/>
<dbReference type="CDD" id="cd00156">
    <property type="entry name" value="REC"/>
    <property type="match status" value="1"/>
</dbReference>
<evidence type="ECO:0000256" key="2">
    <source>
        <dbReference type="PROSITE-ProRule" id="PRU00169"/>
    </source>
</evidence>
<sequence>MKLLWVDDEIEGFRPHILFLEKEGIEVRAVDHPADAIKILEKESFDLILLDYRMPEMNGLELLKEVKKAAPHIPVALVTMVTDRDIIEDSIAEEVFDYIVKPVQPSQILALLKRLQLKEIKQRRLGKKLIEIYREIESLPQDYEGWLRKGRLFSLWRIEAEEEETLESELSAQNLEFARWIERNYPSLLKEESYTMSHNVVAREVLPELNYAGKVAFFVFDNFRHDQFMRMLKELPRSLKVEQKDYMALLPTATPYARNSLFAGILPVDIERRHPGWTKDNRHEIELMLEQLREKGYSWAKLDFKKINSLNELKDIHVGNADMEVYVVNFLDLLSHLRQEIQALKELSPDGEGFIRWSSFVLSESNLFDKFTVLAQKGYVIFLTSDHGWVEAYNPAIIQGGGELTRGLRYKFGDSVKPQSKGVLLVRELREYGLPSLRGQGRLALATDYAYFVYPSDPHRFEKRYKGGIYHGGISLEEMVIPLIKLVAA</sequence>
<dbReference type="SUPFAM" id="SSF52172">
    <property type="entry name" value="CheY-like"/>
    <property type="match status" value="1"/>
</dbReference>
<dbReference type="PROSITE" id="PS50110">
    <property type="entry name" value="RESPONSE_REGULATORY"/>
    <property type="match status" value="1"/>
</dbReference>
<dbReference type="InterPro" id="IPR050595">
    <property type="entry name" value="Bact_response_regulator"/>
</dbReference>
<dbReference type="EMBL" id="DRBW01000259">
    <property type="protein sequence ID" value="HDM90958.1"/>
    <property type="molecule type" value="Genomic_DNA"/>
</dbReference>
<name>A0A7C0XE66_UNCW3</name>
<proteinExistence type="predicted"/>
<organism evidence="4">
    <name type="scientific">candidate division WOR-3 bacterium</name>
    <dbReference type="NCBI Taxonomy" id="2052148"/>
    <lineage>
        <taxon>Bacteria</taxon>
        <taxon>Bacteria division WOR-3</taxon>
    </lineage>
</organism>
<comment type="caution">
    <text evidence="4">The sequence shown here is derived from an EMBL/GenBank/DDBJ whole genome shotgun (WGS) entry which is preliminary data.</text>
</comment>
<dbReference type="Gene3D" id="3.40.50.2300">
    <property type="match status" value="1"/>
</dbReference>
<dbReference type="Proteomes" id="UP000885931">
    <property type="component" value="Unassembled WGS sequence"/>
</dbReference>
<dbReference type="PANTHER" id="PTHR44591">
    <property type="entry name" value="STRESS RESPONSE REGULATOR PROTEIN 1"/>
    <property type="match status" value="1"/>
</dbReference>
<evidence type="ECO:0000313" key="4">
    <source>
        <dbReference type="EMBL" id="HDM90958.1"/>
    </source>
</evidence>
<evidence type="ECO:0000259" key="3">
    <source>
        <dbReference type="PROSITE" id="PS50110"/>
    </source>
</evidence>
<accession>A0A7C0XE66</accession>
<dbReference type="Pfam" id="PF08665">
    <property type="entry name" value="PglZ"/>
    <property type="match status" value="1"/>
</dbReference>
<feature type="domain" description="Response regulatory" evidence="3">
    <location>
        <begin position="2"/>
        <end position="116"/>
    </location>
</feature>
<feature type="modified residue" description="4-aspartylphosphate" evidence="2">
    <location>
        <position position="51"/>
    </location>
</feature>
<gene>
    <name evidence="4" type="ORF">ENG67_07110</name>
</gene>
<dbReference type="InterPro" id="IPR011006">
    <property type="entry name" value="CheY-like_superfamily"/>
</dbReference>
<dbReference type="PANTHER" id="PTHR44591:SF3">
    <property type="entry name" value="RESPONSE REGULATORY DOMAIN-CONTAINING PROTEIN"/>
    <property type="match status" value="1"/>
</dbReference>
<protein>
    <submittedName>
        <fullName evidence="4">Response regulator</fullName>
    </submittedName>
</protein>
<reference evidence="4" key="1">
    <citation type="journal article" date="2020" name="mSystems">
        <title>Genome- and Community-Level Interaction Insights into Carbon Utilization and Element Cycling Functions of Hydrothermarchaeota in Hydrothermal Sediment.</title>
        <authorList>
            <person name="Zhou Z."/>
            <person name="Liu Y."/>
            <person name="Xu W."/>
            <person name="Pan J."/>
            <person name="Luo Z.H."/>
            <person name="Li M."/>
        </authorList>
    </citation>
    <scope>NUCLEOTIDE SEQUENCE [LARGE SCALE GENOMIC DNA]</scope>
    <source>
        <strain evidence="4">HyVt-237</strain>
    </source>
</reference>
<keyword evidence="1 2" id="KW-0597">Phosphoprotein</keyword>
<dbReference type="Pfam" id="PF00072">
    <property type="entry name" value="Response_reg"/>
    <property type="match status" value="1"/>
</dbReference>
<dbReference type="InterPro" id="IPR001789">
    <property type="entry name" value="Sig_transdc_resp-reg_receiver"/>
</dbReference>